<accession>A0A2V1HX60</accession>
<reference evidence="4 5" key="1">
    <citation type="submission" date="2018-05" db="EMBL/GenBank/DDBJ databases">
        <title>Amnibacterium sp. M8JJ-5, whole genome shotgun sequence.</title>
        <authorList>
            <person name="Tuo L."/>
        </authorList>
    </citation>
    <scope>NUCLEOTIDE SEQUENCE [LARGE SCALE GENOMIC DNA]</scope>
    <source>
        <strain evidence="4 5">M8JJ-5</strain>
    </source>
</reference>
<protein>
    <recommendedName>
        <fullName evidence="3">MobA-like NTP transferase domain-containing protein</fullName>
    </recommendedName>
</protein>
<evidence type="ECO:0000259" key="3">
    <source>
        <dbReference type="Pfam" id="PF12804"/>
    </source>
</evidence>
<dbReference type="Gene3D" id="3.90.550.10">
    <property type="entry name" value="Spore Coat Polysaccharide Biosynthesis Protein SpsA, Chain A"/>
    <property type="match status" value="2"/>
</dbReference>
<evidence type="ECO:0000256" key="1">
    <source>
        <dbReference type="ARBA" id="ARBA00022679"/>
    </source>
</evidence>
<keyword evidence="2" id="KW-0548">Nucleotidyltransferase</keyword>
<dbReference type="InterPro" id="IPR050065">
    <property type="entry name" value="GlmU-like"/>
</dbReference>
<organism evidence="4 5">
    <name type="scientific">Amnibacterium flavum</name>
    <dbReference type="NCBI Taxonomy" id="2173173"/>
    <lineage>
        <taxon>Bacteria</taxon>
        <taxon>Bacillati</taxon>
        <taxon>Actinomycetota</taxon>
        <taxon>Actinomycetes</taxon>
        <taxon>Micrococcales</taxon>
        <taxon>Microbacteriaceae</taxon>
        <taxon>Amnibacterium</taxon>
    </lineage>
</organism>
<dbReference type="AlphaFoldDB" id="A0A2V1HX60"/>
<dbReference type="Pfam" id="PF12804">
    <property type="entry name" value="NTP_transf_3"/>
    <property type="match status" value="2"/>
</dbReference>
<keyword evidence="1" id="KW-0808">Transferase</keyword>
<keyword evidence="5" id="KW-1185">Reference proteome</keyword>
<dbReference type="RefSeq" id="WP_116755593.1">
    <property type="nucleotide sequence ID" value="NZ_JBHUEX010000001.1"/>
</dbReference>
<feature type="domain" description="MobA-like NTP transferase" evidence="3">
    <location>
        <begin position="271"/>
        <end position="397"/>
    </location>
</feature>
<evidence type="ECO:0000313" key="4">
    <source>
        <dbReference type="EMBL" id="PVZ95859.1"/>
    </source>
</evidence>
<dbReference type="InterPro" id="IPR025877">
    <property type="entry name" value="MobA-like_NTP_Trfase"/>
</dbReference>
<evidence type="ECO:0000313" key="5">
    <source>
        <dbReference type="Proteomes" id="UP000244893"/>
    </source>
</evidence>
<dbReference type="EMBL" id="QEOP01000001">
    <property type="protein sequence ID" value="PVZ95859.1"/>
    <property type="molecule type" value="Genomic_DNA"/>
</dbReference>
<dbReference type="PANTHER" id="PTHR43584">
    <property type="entry name" value="NUCLEOTIDYL TRANSFERASE"/>
    <property type="match status" value="1"/>
</dbReference>
<dbReference type="OrthoDB" id="4408226at2"/>
<comment type="caution">
    <text evidence="4">The sequence shown here is derived from an EMBL/GenBank/DDBJ whole genome shotgun (WGS) entry which is preliminary data.</text>
</comment>
<sequence>MTPQLVIPMTGISSRFTAAGYTVPKFLLEAEGITVVDHVIDMYPGWDDVVFICNSTHLDDPALDLERRLLARRPGATVVRLEGKGAGPGDAILQARDHIALDKPVVVNYCDFTVFWDPAPLAQRLLSGEVDGVIPVYSGFHPHMAHSTSYAYVKTKGQRAIDIQEKQPWTDDPRSEYASSGTYGFASGALLLRSLEKQVEEELLLGGEYYVSLTYKPLLAQGGHVEVMHLQHFMQWGTPQDFEEYRESSRAIARWNSDRLIGTEMSEASRVVLASGAGKRFSDAGYTLPKPVLPLAGRTVLEHALACLPGKETVVVTRKDLPDSGLLGRLASRLGAALVELEGLTRGQAESALYGLRAVTGTGPVTVGACDAIPTGRSAALRRAVELAGPDGLVVWLARPYHSAARNPGQYGWAVAGDDGAINDIWLKEVPGSDKAGVVIGTFTFGSASSAIGMIEELMADDERVRGEFYLDSLISRQLRAGRPVVAFNTDSFIAVGTPAEYESARYWQSCFHKWSHHPYALAADPLVDPLERAELDAEFRDFVAFPGGSR</sequence>
<evidence type="ECO:0000256" key="2">
    <source>
        <dbReference type="ARBA" id="ARBA00022695"/>
    </source>
</evidence>
<dbReference type="InterPro" id="IPR029044">
    <property type="entry name" value="Nucleotide-diphossugar_trans"/>
</dbReference>
<feature type="domain" description="MobA-like NTP transferase" evidence="3">
    <location>
        <begin position="9"/>
        <end position="146"/>
    </location>
</feature>
<gene>
    <name evidence="4" type="ORF">DDQ50_05185</name>
</gene>
<dbReference type="SUPFAM" id="SSF53448">
    <property type="entry name" value="Nucleotide-diphospho-sugar transferases"/>
    <property type="match status" value="2"/>
</dbReference>
<dbReference type="Proteomes" id="UP000244893">
    <property type="component" value="Unassembled WGS sequence"/>
</dbReference>
<dbReference type="GO" id="GO:0016779">
    <property type="term" value="F:nucleotidyltransferase activity"/>
    <property type="evidence" value="ECO:0007669"/>
    <property type="project" value="UniProtKB-KW"/>
</dbReference>
<proteinExistence type="predicted"/>
<dbReference type="PANTHER" id="PTHR43584:SF8">
    <property type="entry name" value="N-ACETYLMURAMATE ALPHA-1-PHOSPHATE URIDYLYLTRANSFERASE"/>
    <property type="match status" value="1"/>
</dbReference>
<name>A0A2V1HX60_9MICO</name>